<evidence type="ECO:0000313" key="2">
    <source>
        <dbReference type="Proteomes" id="UP000017908"/>
    </source>
</evidence>
<sequence>MSHSTCRKSLTAIAKGDGIIEFGSRFFAKSQGPAAESLCIFPESNGLLAITSIYAGYGIMAKGKGSFSFCLSTFPKGRRSSAGSFIDEGNVSFLLIVIVFATKSHRIITVSLGILADDRGALAFRLGAIADGYGIFDRCRGIDSRSQGVTPGGTGIVVVAIVGRVDRFYTIIMDTGSCTATTFVNAVYSCLQLGHIDRIGQIRTSRHAGDLTGNHPMTVMPFAFSIAIRIGIADGQRIGRSFPNRIPVFISECCARLLVRRALRSAQIPQAAGPGAAVRVFAQDDTRRNVCLLVNIIPCSIIICHSTITNDNNPLSRTIGFRIITD</sequence>
<comment type="caution">
    <text evidence="1">The sequence shown here is derived from an EMBL/GenBank/DDBJ whole genome shotgun (WGS) entry which is preliminary data.</text>
</comment>
<dbReference type="Proteomes" id="UP000017908">
    <property type="component" value="Unassembled WGS sequence"/>
</dbReference>
<name>R7MU08_MEGEL</name>
<proteinExistence type="predicted"/>
<gene>
    <name evidence="1" type="ORF">BN715_01006</name>
</gene>
<reference evidence="1" key="1">
    <citation type="submission" date="2012-11" db="EMBL/GenBank/DDBJ databases">
        <title>Dependencies among metagenomic species, viruses, plasmids and units of genetic variation.</title>
        <authorList>
            <person name="Nielsen H.B."/>
            <person name="Almeida M."/>
            <person name="Juncker A.S."/>
            <person name="Rasmussen S."/>
            <person name="Li J."/>
            <person name="Sunagawa S."/>
            <person name="Plichta D."/>
            <person name="Gautier L."/>
            <person name="Le Chatelier E."/>
            <person name="Peletier E."/>
            <person name="Bonde I."/>
            <person name="Nielsen T."/>
            <person name="Manichanh C."/>
            <person name="Arumugam M."/>
            <person name="Batto J."/>
            <person name="Santos M.B.Q.D."/>
            <person name="Blom N."/>
            <person name="Borruel N."/>
            <person name="Burgdorf K.S."/>
            <person name="Boumezbeur F."/>
            <person name="Casellas F."/>
            <person name="Dore J."/>
            <person name="Guarner F."/>
            <person name="Hansen T."/>
            <person name="Hildebrand F."/>
            <person name="Kaas R.S."/>
            <person name="Kennedy S."/>
            <person name="Kristiansen K."/>
            <person name="Kultima J.R."/>
            <person name="Leonard P."/>
            <person name="Levenez F."/>
            <person name="Lund O."/>
            <person name="Moumen B."/>
            <person name="Le Paslier D."/>
            <person name="Pons N."/>
            <person name="Pedersen O."/>
            <person name="Prifti E."/>
            <person name="Qin J."/>
            <person name="Raes J."/>
            <person name="Tap J."/>
            <person name="Tims S."/>
            <person name="Ussery D.W."/>
            <person name="Yamada T."/>
            <person name="MetaHit consortium"/>
            <person name="Renault P."/>
            <person name="Sicheritz-Ponten T."/>
            <person name="Bork P."/>
            <person name="Wang J."/>
            <person name="Brunak S."/>
            <person name="Ehrlich S.D."/>
        </authorList>
    </citation>
    <scope>NUCLEOTIDE SEQUENCE [LARGE SCALE GENOMIC DNA]</scope>
</reference>
<dbReference type="AlphaFoldDB" id="R7MU08"/>
<dbReference type="EMBL" id="CBKE010000121">
    <property type="protein sequence ID" value="CDF04669.1"/>
    <property type="molecule type" value="Genomic_DNA"/>
</dbReference>
<protein>
    <submittedName>
        <fullName evidence="1">Uncharacterized protein</fullName>
    </submittedName>
</protein>
<evidence type="ECO:0000313" key="1">
    <source>
        <dbReference type="EMBL" id="CDF04669.1"/>
    </source>
</evidence>
<organism evidence="1 2">
    <name type="scientific">Megasphaera elsdenii CAG:570</name>
    <dbReference type="NCBI Taxonomy" id="1263087"/>
    <lineage>
        <taxon>Bacteria</taxon>
        <taxon>Bacillati</taxon>
        <taxon>Bacillota</taxon>
        <taxon>Negativicutes</taxon>
        <taxon>Veillonellales</taxon>
        <taxon>Veillonellaceae</taxon>
        <taxon>Megasphaera</taxon>
    </lineage>
</organism>
<accession>R7MU08</accession>